<gene>
    <name evidence="1" type="ORF">RhiirA5_418299</name>
</gene>
<name>A0A2N0PKN7_9GLOM</name>
<dbReference type="Proteomes" id="UP000232722">
    <property type="component" value="Unassembled WGS sequence"/>
</dbReference>
<evidence type="ECO:0000313" key="1">
    <source>
        <dbReference type="EMBL" id="PKC07362.1"/>
    </source>
</evidence>
<reference evidence="1 2" key="1">
    <citation type="submission" date="2016-04" db="EMBL/GenBank/DDBJ databases">
        <title>Genome analyses suggest a sexual origin of heterokaryosis in a supposedly ancient asexual fungus.</title>
        <authorList>
            <person name="Ropars J."/>
            <person name="Sedzielewska K."/>
            <person name="Noel J."/>
            <person name="Charron P."/>
            <person name="Farinelli L."/>
            <person name="Marton T."/>
            <person name="Kruger M."/>
            <person name="Pelin A."/>
            <person name="Brachmann A."/>
            <person name="Corradi N."/>
        </authorList>
    </citation>
    <scope>NUCLEOTIDE SEQUENCE [LARGE SCALE GENOMIC DNA]</scope>
    <source>
        <strain evidence="1 2">A5</strain>
    </source>
</reference>
<sequence>MGYGIWDMGYGIWDMGYGIWDWDMGLEWDLGFGIWDGMGWDGIGMGGKEYLFLGYYEEFLSWREIVDLLVSISISLVSFMVRSNITEHGGVRGLLIPVYMDQVNLFYSHRHLW</sequence>
<comment type="caution">
    <text evidence="1">The sequence shown here is derived from an EMBL/GenBank/DDBJ whole genome shotgun (WGS) entry which is preliminary data.</text>
</comment>
<dbReference type="AlphaFoldDB" id="A0A2N0PKN7"/>
<proteinExistence type="predicted"/>
<organism evidence="1 2">
    <name type="scientific">Rhizophagus irregularis</name>
    <dbReference type="NCBI Taxonomy" id="588596"/>
    <lineage>
        <taxon>Eukaryota</taxon>
        <taxon>Fungi</taxon>
        <taxon>Fungi incertae sedis</taxon>
        <taxon>Mucoromycota</taxon>
        <taxon>Glomeromycotina</taxon>
        <taxon>Glomeromycetes</taxon>
        <taxon>Glomerales</taxon>
        <taxon>Glomeraceae</taxon>
        <taxon>Rhizophagus</taxon>
    </lineage>
</organism>
<evidence type="ECO:0000313" key="2">
    <source>
        <dbReference type="Proteomes" id="UP000232722"/>
    </source>
</evidence>
<reference evidence="1 2" key="2">
    <citation type="submission" date="2017-09" db="EMBL/GenBank/DDBJ databases">
        <title>Extensive intraspecific genome diversity in a model arbuscular mycorrhizal fungus.</title>
        <authorList>
            <person name="Chen E.C."/>
            <person name="Morin E."/>
            <person name="Beaudet D."/>
            <person name="Noel J."/>
            <person name="Ndikumana S."/>
            <person name="Charron P."/>
            <person name="St-Onge C."/>
            <person name="Giorgi J."/>
            <person name="Grigoriev I.V."/>
            <person name="Roux C."/>
            <person name="Martin F.M."/>
            <person name="Corradi N."/>
        </authorList>
    </citation>
    <scope>NUCLEOTIDE SEQUENCE [LARGE SCALE GENOMIC DNA]</scope>
    <source>
        <strain evidence="1 2">A5</strain>
    </source>
</reference>
<dbReference type="EMBL" id="LLXJ01000648">
    <property type="protein sequence ID" value="PKC07362.1"/>
    <property type="molecule type" value="Genomic_DNA"/>
</dbReference>
<accession>A0A2N0PKN7</accession>
<protein>
    <submittedName>
        <fullName evidence="1">Uncharacterized protein</fullName>
    </submittedName>
</protein>